<accession>A0ABR4JY78</accession>
<evidence type="ECO:0000313" key="2">
    <source>
        <dbReference type="Proteomes" id="UP001610446"/>
    </source>
</evidence>
<proteinExistence type="predicted"/>
<sequence length="344" mass="37766">MDTSTYDDNKIHLRSLHGLTSDEIKSLATTNFPLEEPDIEWKDDTSADLVYSSQDMSAHALEALTHDADIFRDGDTTVARMPARRSGPNWDIVVMESQMHHGPVIRCVFRSGGRQGYCSTGRSADGLAETEKFPKRINDKVHVISIAVSVTNAAGVAKTFDEIVDRFGVPHVLVNNAGCMASADTIFDSDIGSWWEVQEVNVEGNLMATKAFLSKSRARALCANDHHKPDIGRFFERHSAAGLHLAAEHRTITSVCIDPDLMLTSWTDTPALGFLLPLGHDTFGLVGAVGSWVASGDKSFLSGRYLSINWDVEELEARKGEIVEKDLLTLRQRGEFGGPDLVIL</sequence>
<dbReference type="PANTHER" id="PTHR43975">
    <property type="entry name" value="ZGC:101858"/>
    <property type="match status" value="1"/>
</dbReference>
<comment type="caution">
    <text evidence="1">The sequence shown here is derived from an EMBL/GenBank/DDBJ whole genome shotgun (WGS) entry which is preliminary data.</text>
</comment>
<dbReference type="InterPro" id="IPR002347">
    <property type="entry name" value="SDR_fam"/>
</dbReference>
<name>A0ABR4JY78_9EURO</name>
<evidence type="ECO:0000313" key="1">
    <source>
        <dbReference type="EMBL" id="KAL2845017.1"/>
    </source>
</evidence>
<dbReference type="SUPFAM" id="SSF51735">
    <property type="entry name" value="NAD(P)-binding Rossmann-fold domains"/>
    <property type="match status" value="1"/>
</dbReference>
<dbReference type="PANTHER" id="PTHR43975:SF2">
    <property type="entry name" value="EG:BACR7A4.14 PROTEIN-RELATED"/>
    <property type="match status" value="1"/>
</dbReference>
<dbReference type="Proteomes" id="UP001610446">
    <property type="component" value="Unassembled WGS sequence"/>
</dbReference>
<reference evidence="1 2" key="1">
    <citation type="submission" date="2024-07" db="EMBL/GenBank/DDBJ databases">
        <title>Section-level genome sequencing and comparative genomics of Aspergillus sections Usti and Cavernicolus.</title>
        <authorList>
            <consortium name="Lawrence Berkeley National Laboratory"/>
            <person name="Nybo J.L."/>
            <person name="Vesth T.C."/>
            <person name="Theobald S."/>
            <person name="Frisvad J.C."/>
            <person name="Larsen T.O."/>
            <person name="Kjaerboelling I."/>
            <person name="Rothschild-Mancinelli K."/>
            <person name="Lyhne E.K."/>
            <person name="Kogle M.E."/>
            <person name="Barry K."/>
            <person name="Clum A."/>
            <person name="Na H."/>
            <person name="Ledsgaard L."/>
            <person name="Lin J."/>
            <person name="Lipzen A."/>
            <person name="Kuo A."/>
            <person name="Riley R."/>
            <person name="Mondo S."/>
            <person name="Labutti K."/>
            <person name="Haridas S."/>
            <person name="Pangalinan J."/>
            <person name="Salamov A.A."/>
            <person name="Simmons B.A."/>
            <person name="Magnuson J.K."/>
            <person name="Chen J."/>
            <person name="Drula E."/>
            <person name="Henrissat B."/>
            <person name="Wiebenga A."/>
            <person name="Lubbers R.J."/>
            <person name="Gomes A.C."/>
            <person name="Makela M.R."/>
            <person name="Stajich J."/>
            <person name="Grigoriev I.V."/>
            <person name="Mortensen U.H."/>
            <person name="De Vries R.P."/>
            <person name="Baker S.E."/>
            <person name="Andersen M.R."/>
        </authorList>
    </citation>
    <scope>NUCLEOTIDE SEQUENCE [LARGE SCALE GENOMIC DNA]</scope>
    <source>
        <strain evidence="1 2">CBS 123904</strain>
    </source>
</reference>
<dbReference type="EMBL" id="JBFXLU010000075">
    <property type="protein sequence ID" value="KAL2845017.1"/>
    <property type="molecule type" value="Genomic_DNA"/>
</dbReference>
<keyword evidence="2" id="KW-1185">Reference proteome</keyword>
<dbReference type="CDD" id="cd05233">
    <property type="entry name" value="SDR_c"/>
    <property type="match status" value="1"/>
</dbReference>
<dbReference type="InterPro" id="IPR019416">
    <property type="entry name" value="NCBP3"/>
</dbReference>
<dbReference type="InterPro" id="IPR036291">
    <property type="entry name" value="NAD(P)-bd_dom_sf"/>
</dbReference>
<protein>
    <recommendedName>
        <fullName evidence="3">NAD(P)-binding protein</fullName>
    </recommendedName>
</protein>
<organism evidence="1 2">
    <name type="scientific">Aspergillus pseudoustus</name>
    <dbReference type="NCBI Taxonomy" id="1810923"/>
    <lineage>
        <taxon>Eukaryota</taxon>
        <taxon>Fungi</taxon>
        <taxon>Dikarya</taxon>
        <taxon>Ascomycota</taxon>
        <taxon>Pezizomycotina</taxon>
        <taxon>Eurotiomycetes</taxon>
        <taxon>Eurotiomycetidae</taxon>
        <taxon>Eurotiales</taxon>
        <taxon>Aspergillaceae</taxon>
        <taxon>Aspergillus</taxon>
        <taxon>Aspergillus subgen. Nidulantes</taxon>
    </lineage>
</organism>
<dbReference type="Gene3D" id="3.40.50.720">
    <property type="entry name" value="NAD(P)-binding Rossmann-like Domain"/>
    <property type="match status" value="1"/>
</dbReference>
<gene>
    <name evidence="1" type="ORF">BJY01DRAFT_247839</name>
</gene>
<evidence type="ECO:0008006" key="3">
    <source>
        <dbReference type="Google" id="ProtNLM"/>
    </source>
</evidence>
<dbReference type="Pfam" id="PF10309">
    <property type="entry name" value="NCBP3"/>
    <property type="match status" value="1"/>
</dbReference>
<dbReference type="Pfam" id="PF00106">
    <property type="entry name" value="adh_short"/>
    <property type="match status" value="1"/>
</dbReference>